<organism evidence="2 3">
    <name type="scientific">Blattamonas nauphoetae</name>
    <dbReference type="NCBI Taxonomy" id="2049346"/>
    <lineage>
        <taxon>Eukaryota</taxon>
        <taxon>Metamonada</taxon>
        <taxon>Preaxostyla</taxon>
        <taxon>Oxymonadida</taxon>
        <taxon>Blattamonas</taxon>
    </lineage>
</organism>
<feature type="region of interest" description="Disordered" evidence="1">
    <location>
        <begin position="623"/>
        <end position="642"/>
    </location>
</feature>
<feature type="compositionally biased region" description="Polar residues" evidence="1">
    <location>
        <begin position="420"/>
        <end position="441"/>
    </location>
</feature>
<feature type="region of interest" description="Disordered" evidence="1">
    <location>
        <begin position="733"/>
        <end position="772"/>
    </location>
</feature>
<gene>
    <name evidence="2" type="ORF">BLNAU_10890</name>
</gene>
<reference evidence="2 3" key="1">
    <citation type="journal article" date="2022" name="bioRxiv">
        <title>Genomics of Preaxostyla Flagellates Illuminates Evolutionary Transitions and the Path Towards Mitochondrial Loss.</title>
        <authorList>
            <person name="Novak L.V.F."/>
            <person name="Treitli S.C."/>
            <person name="Pyrih J."/>
            <person name="Halakuc P."/>
            <person name="Pipaliya S.V."/>
            <person name="Vacek V."/>
            <person name="Brzon O."/>
            <person name="Soukal P."/>
            <person name="Eme L."/>
            <person name="Dacks J.B."/>
            <person name="Karnkowska A."/>
            <person name="Elias M."/>
            <person name="Hampl V."/>
        </authorList>
    </citation>
    <scope>NUCLEOTIDE SEQUENCE [LARGE SCALE GENOMIC DNA]</scope>
    <source>
        <strain evidence="2">NAU3</strain>
        <tissue evidence="2">Gut</tissue>
    </source>
</reference>
<evidence type="ECO:0000313" key="3">
    <source>
        <dbReference type="Proteomes" id="UP001281761"/>
    </source>
</evidence>
<feature type="region of interest" description="Disordered" evidence="1">
    <location>
        <begin position="262"/>
        <end position="290"/>
    </location>
</feature>
<accession>A0ABQ9XNS8</accession>
<feature type="region of interest" description="Disordered" evidence="1">
    <location>
        <begin position="220"/>
        <end position="244"/>
    </location>
</feature>
<name>A0ABQ9XNS8_9EUKA</name>
<sequence length="772" mass="83826">MKIKLFRISRRSHAPTTSPYTSGNVPPALLQEESSLETVDAITVPESTDSLINLSGSDFSDSAAPPTNHNTGHYDRKRLPNRQDIAPFSVSSQKNAGQNRSNNSAQASGDLIPLGRTANGTHVPIPSSATGLFAPKPARPSQESSLLVVGVNNSVLGTFAQTGGTAEANTTSSSQDGQIESDTQILSPSLIGEDLYAYLINAETESGTKLPDSICKMKRMESTRSDTNDNIFQRSPDSPEPGYSPFSWPHAYAYIDLPSRYSSPTAQDGGKEVQENDFSSRPFPNARSTTPSSTVIYVDLENLPTADNVADSRSSSPTQHLFADPPTTPRIWQDVRSQVPNRQDTPAMLKDETNDQLVGSCASPPTVRSTAEHETMPQVSTPCAAVTLPISPQQMASPHNELVDLANEPKLMLRDPSPSPNSESQASHTNQELGQSPNAENAHSAEPGATTGTDAKTFSPQQMASPQNALDDLANEPKAMLKDPSPSPPSPNSENQDSRTDTEFHQLTISVSYIDDLLPSPKGTKNVRSTATETKDLKQSMAHVYAISVNGSSFMVVFNPPRCLRVNLDSLTFAMPHFIAYLSPEKKSELFRRCSFVLKLFNPDFEIVDDMGFSNRVDRDHLALPSRQSSSQKPPAKKRTSGLDKAFGSINVKSPFIREVRREILSGSESADSETAFAMLTLELPNIDAELAAFLTRLVVISGCQAGLEAGQDAVVSCLFKYRKAEWTVFDDHLSSPSKRPSKSRKKSSAEHGTGSMDKVVHRNWVHPNDTK</sequence>
<protein>
    <submittedName>
        <fullName evidence="2">Uncharacterized protein</fullName>
    </submittedName>
</protein>
<feature type="compositionally biased region" description="Polar residues" evidence="1">
    <location>
        <begin position="53"/>
        <end position="71"/>
    </location>
</feature>
<feature type="compositionally biased region" description="Polar residues" evidence="1">
    <location>
        <begin position="450"/>
        <end position="468"/>
    </location>
</feature>
<evidence type="ECO:0000313" key="2">
    <source>
        <dbReference type="EMBL" id="KAK2954073.1"/>
    </source>
</evidence>
<keyword evidence="3" id="KW-1185">Reference proteome</keyword>
<dbReference type="EMBL" id="JARBJD010000082">
    <property type="protein sequence ID" value="KAK2954073.1"/>
    <property type="molecule type" value="Genomic_DNA"/>
</dbReference>
<feature type="compositionally biased region" description="Polar residues" evidence="1">
    <location>
        <begin position="14"/>
        <end position="24"/>
    </location>
</feature>
<feature type="compositionally biased region" description="Polar residues" evidence="1">
    <location>
        <begin position="335"/>
        <end position="344"/>
    </location>
</feature>
<feature type="region of interest" description="Disordered" evidence="1">
    <location>
        <begin position="411"/>
        <end position="501"/>
    </location>
</feature>
<feature type="region of interest" description="Disordered" evidence="1">
    <location>
        <begin position="91"/>
        <end position="110"/>
    </location>
</feature>
<feature type="compositionally biased region" description="Basic residues" evidence="1">
    <location>
        <begin position="1"/>
        <end position="13"/>
    </location>
</feature>
<dbReference type="Proteomes" id="UP001281761">
    <property type="component" value="Unassembled WGS sequence"/>
</dbReference>
<evidence type="ECO:0000256" key="1">
    <source>
        <dbReference type="SAM" id="MobiDB-lite"/>
    </source>
</evidence>
<feature type="region of interest" description="Disordered" evidence="1">
    <location>
        <begin position="307"/>
        <end position="376"/>
    </location>
</feature>
<feature type="region of interest" description="Disordered" evidence="1">
    <location>
        <begin position="53"/>
        <end position="80"/>
    </location>
</feature>
<feature type="compositionally biased region" description="Polar residues" evidence="1">
    <location>
        <begin position="91"/>
        <end position="107"/>
    </location>
</feature>
<feature type="region of interest" description="Disordered" evidence="1">
    <location>
        <begin position="1"/>
        <end position="27"/>
    </location>
</feature>
<comment type="caution">
    <text evidence="2">The sequence shown here is derived from an EMBL/GenBank/DDBJ whole genome shotgun (WGS) entry which is preliminary data.</text>
</comment>
<proteinExistence type="predicted"/>